<feature type="domain" description="NmrA-like" evidence="3">
    <location>
        <begin position="5"/>
        <end position="240"/>
    </location>
</feature>
<dbReference type="RefSeq" id="WP_154787456.1">
    <property type="nucleotide sequence ID" value="NZ_WMBB01000004.1"/>
</dbReference>
<dbReference type="Gene3D" id="3.90.25.10">
    <property type="entry name" value="UDP-galactose 4-epimerase, domain 1"/>
    <property type="match status" value="1"/>
</dbReference>
<reference evidence="4 5" key="1">
    <citation type="submission" date="2019-11" db="EMBL/GenBank/DDBJ databases">
        <title>Nocardia sp. nov. CT2-14 isolated from soil.</title>
        <authorList>
            <person name="Kanchanasin P."/>
            <person name="Tanasupawat S."/>
            <person name="Yuki M."/>
            <person name="Kudo T."/>
        </authorList>
    </citation>
    <scope>NUCLEOTIDE SEQUENCE [LARGE SCALE GENOMIC DNA]</scope>
    <source>
        <strain evidence="4 5">CT2-14</strain>
    </source>
</reference>
<evidence type="ECO:0000259" key="3">
    <source>
        <dbReference type="Pfam" id="PF05368"/>
    </source>
</evidence>
<comment type="similarity">
    <text evidence="1">Belongs to the NmrA-type oxidoreductase family.</text>
</comment>
<dbReference type="InterPro" id="IPR008030">
    <property type="entry name" value="NmrA-like"/>
</dbReference>
<name>A0A6I3KVS9_9NOCA</name>
<dbReference type="Proteomes" id="UP000432464">
    <property type="component" value="Unassembled WGS sequence"/>
</dbReference>
<evidence type="ECO:0000256" key="2">
    <source>
        <dbReference type="ARBA" id="ARBA00022857"/>
    </source>
</evidence>
<dbReference type="PANTHER" id="PTHR42748:SF7">
    <property type="entry name" value="NMRA LIKE REDOX SENSOR 1-RELATED"/>
    <property type="match status" value="1"/>
</dbReference>
<comment type="caution">
    <text evidence="4">The sequence shown here is derived from an EMBL/GenBank/DDBJ whole genome shotgun (WGS) entry which is preliminary data.</text>
</comment>
<dbReference type="PANTHER" id="PTHR42748">
    <property type="entry name" value="NITROGEN METABOLITE REPRESSION PROTEIN NMRA FAMILY MEMBER"/>
    <property type="match status" value="1"/>
</dbReference>
<proteinExistence type="inferred from homology"/>
<gene>
    <name evidence="4" type="ORF">GLP40_09245</name>
</gene>
<dbReference type="EMBL" id="WMBB01000004">
    <property type="protein sequence ID" value="MTE12958.1"/>
    <property type="molecule type" value="Genomic_DNA"/>
</dbReference>
<evidence type="ECO:0000313" key="4">
    <source>
        <dbReference type="EMBL" id="MTE12958.1"/>
    </source>
</evidence>
<dbReference type="SUPFAM" id="SSF51735">
    <property type="entry name" value="NAD(P)-binding Rossmann-fold domains"/>
    <property type="match status" value="1"/>
</dbReference>
<evidence type="ECO:0000313" key="5">
    <source>
        <dbReference type="Proteomes" id="UP000432464"/>
    </source>
</evidence>
<organism evidence="4 5">
    <name type="scientific">Nocardia aurantiaca</name>
    <dbReference type="NCBI Taxonomy" id="2675850"/>
    <lineage>
        <taxon>Bacteria</taxon>
        <taxon>Bacillati</taxon>
        <taxon>Actinomycetota</taxon>
        <taxon>Actinomycetes</taxon>
        <taxon>Mycobacteriales</taxon>
        <taxon>Nocardiaceae</taxon>
        <taxon>Nocardia</taxon>
    </lineage>
</organism>
<dbReference type="AlphaFoldDB" id="A0A6I3KVS9"/>
<keyword evidence="5" id="KW-1185">Reference proteome</keyword>
<sequence>MSSRNDLILVTGATGKQGGATARRLLAVGRRVRALVRDPESPAAQELAAAGAELAVGNFDAPDSLTAALSGVGSAFLVPPATFGPHGWDVGMEVERGTRFIDAARAAGVEYIVFTTVASYTEDGKWGAQGKRQVEEALRGSGLQWTILRPVRFMENYFMRGFPIDGINDGVHRQLFPADRPVQAIAVDDIAVFAQLAFDDPARFHGEILELAGDDPTMPAAAAAISAAIGHPVRYEEASEAEAEAMGPEVVAAWRLSRQGQGWHADIPALREIHPGLRTLDAWLAETGAARLKSLLGG</sequence>
<dbReference type="Gene3D" id="3.40.50.720">
    <property type="entry name" value="NAD(P)-binding Rossmann-like Domain"/>
    <property type="match status" value="1"/>
</dbReference>
<accession>A0A6I3KVS9</accession>
<dbReference type="Pfam" id="PF05368">
    <property type="entry name" value="NmrA"/>
    <property type="match status" value="1"/>
</dbReference>
<evidence type="ECO:0000256" key="1">
    <source>
        <dbReference type="ARBA" id="ARBA00006328"/>
    </source>
</evidence>
<dbReference type="InterPro" id="IPR036291">
    <property type="entry name" value="NAD(P)-bd_dom_sf"/>
</dbReference>
<dbReference type="InterPro" id="IPR051164">
    <property type="entry name" value="NmrA-like_oxidored"/>
</dbReference>
<protein>
    <submittedName>
        <fullName evidence="4">NAD(P)H-binding protein</fullName>
    </submittedName>
</protein>
<keyword evidence="2" id="KW-0521">NADP</keyword>